<dbReference type="EMBL" id="AP021857">
    <property type="protein sequence ID" value="BBO21621.1"/>
    <property type="molecule type" value="Genomic_DNA"/>
</dbReference>
<evidence type="ECO:0000256" key="8">
    <source>
        <dbReference type="ARBA" id="ARBA00022842"/>
    </source>
</evidence>
<dbReference type="KEGG" id="ddz:DSYM_23200"/>
<accession>A0A809S6C8</accession>
<evidence type="ECO:0000259" key="10">
    <source>
        <dbReference type="Pfam" id="PF01909"/>
    </source>
</evidence>
<dbReference type="Proteomes" id="UP000662914">
    <property type="component" value="Chromosome"/>
</dbReference>
<comment type="similarity">
    <text evidence="9">Belongs to the MntA antitoxin family.</text>
</comment>
<keyword evidence="3 11" id="KW-0808">Transferase</keyword>
<keyword evidence="4" id="KW-0548">Nucleotidyltransferase</keyword>
<gene>
    <name evidence="11" type="ORF">DSYM_23200</name>
</gene>
<evidence type="ECO:0000256" key="6">
    <source>
        <dbReference type="ARBA" id="ARBA00022741"/>
    </source>
</evidence>
<dbReference type="PANTHER" id="PTHR33571:SF12">
    <property type="entry name" value="BSL3053 PROTEIN"/>
    <property type="match status" value="1"/>
</dbReference>
<dbReference type="GO" id="GO:0046872">
    <property type="term" value="F:metal ion binding"/>
    <property type="evidence" value="ECO:0007669"/>
    <property type="project" value="UniProtKB-KW"/>
</dbReference>
<organism evidence="11 12">
    <name type="scientific">Candidatus Desulfobacillus denitrificans</name>
    <dbReference type="NCBI Taxonomy" id="2608985"/>
    <lineage>
        <taxon>Bacteria</taxon>
        <taxon>Pseudomonadati</taxon>
        <taxon>Pseudomonadota</taxon>
        <taxon>Betaproteobacteria</taxon>
        <taxon>Candidatus Desulfobacillus</taxon>
    </lineage>
</organism>
<evidence type="ECO:0000256" key="1">
    <source>
        <dbReference type="ARBA" id="ARBA00001946"/>
    </source>
</evidence>
<dbReference type="SUPFAM" id="SSF81301">
    <property type="entry name" value="Nucleotidyltransferase"/>
    <property type="match status" value="1"/>
</dbReference>
<keyword evidence="6" id="KW-0547">Nucleotide-binding</keyword>
<dbReference type="GO" id="GO:0005524">
    <property type="term" value="F:ATP binding"/>
    <property type="evidence" value="ECO:0007669"/>
    <property type="project" value="UniProtKB-KW"/>
</dbReference>
<evidence type="ECO:0000256" key="5">
    <source>
        <dbReference type="ARBA" id="ARBA00022723"/>
    </source>
</evidence>
<dbReference type="Gene3D" id="3.30.460.10">
    <property type="entry name" value="Beta Polymerase, domain 2"/>
    <property type="match status" value="1"/>
</dbReference>
<keyword evidence="8" id="KW-0460">Magnesium</keyword>
<feature type="domain" description="Polymerase nucleotidyl transferase" evidence="10">
    <location>
        <begin position="11"/>
        <end position="86"/>
    </location>
</feature>
<dbReference type="InterPro" id="IPR052038">
    <property type="entry name" value="Type-VII_TA_antitoxin"/>
</dbReference>
<dbReference type="CDD" id="cd05403">
    <property type="entry name" value="NT_KNTase_like"/>
    <property type="match status" value="1"/>
</dbReference>
<protein>
    <submittedName>
        <fullName evidence="11">Nucleotidyltransferase</fullName>
    </submittedName>
</protein>
<keyword evidence="7" id="KW-0067">ATP-binding</keyword>
<dbReference type="InterPro" id="IPR043519">
    <property type="entry name" value="NT_sf"/>
</dbReference>
<reference evidence="11" key="1">
    <citation type="journal article" name="DNA Res.">
        <title>The physiological potential of anammox bacteria as revealed by their core genome structure.</title>
        <authorList>
            <person name="Okubo T."/>
            <person name="Toyoda A."/>
            <person name="Fukuhara K."/>
            <person name="Uchiyama I."/>
            <person name="Harigaya Y."/>
            <person name="Kuroiwa M."/>
            <person name="Suzuki T."/>
            <person name="Murakami Y."/>
            <person name="Suwa Y."/>
            <person name="Takami H."/>
        </authorList>
    </citation>
    <scope>NUCLEOTIDE SEQUENCE</scope>
    <source>
        <strain evidence="11">317325-3</strain>
    </source>
</reference>
<keyword evidence="2" id="KW-1277">Toxin-antitoxin system</keyword>
<dbReference type="AlphaFoldDB" id="A0A809S6C8"/>
<dbReference type="Pfam" id="PF01909">
    <property type="entry name" value="NTP_transf_2"/>
    <property type="match status" value="1"/>
</dbReference>
<evidence type="ECO:0000313" key="11">
    <source>
        <dbReference type="EMBL" id="BBO21621.1"/>
    </source>
</evidence>
<proteinExistence type="inferred from homology"/>
<sequence>MKPSDALANHRQAIREIAERHRVRNVRVFGSVLNGTDTEGSDLDLLVDPTDKTTLFDIAAIQEEAESLLGVAVDVLTPKALPAKFRGRVIAEAEPV</sequence>
<name>A0A809S6C8_9PROT</name>
<evidence type="ECO:0000256" key="3">
    <source>
        <dbReference type="ARBA" id="ARBA00022679"/>
    </source>
</evidence>
<keyword evidence="5" id="KW-0479">Metal-binding</keyword>
<dbReference type="GO" id="GO:0016779">
    <property type="term" value="F:nucleotidyltransferase activity"/>
    <property type="evidence" value="ECO:0007669"/>
    <property type="project" value="UniProtKB-KW"/>
</dbReference>
<dbReference type="InterPro" id="IPR002934">
    <property type="entry name" value="Polymerase_NTP_transf_dom"/>
</dbReference>
<evidence type="ECO:0000313" key="12">
    <source>
        <dbReference type="Proteomes" id="UP000662914"/>
    </source>
</evidence>
<evidence type="ECO:0000256" key="7">
    <source>
        <dbReference type="ARBA" id="ARBA00022840"/>
    </source>
</evidence>
<dbReference type="PANTHER" id="PTHR33571">
    <property type="entry name" value="SSL8005 PROTEIN"/>
    <property type="match status" value="1"/>
</dbReference>
<comment type="cofactor">
    <cofactor evidence="1">
        <name>Mg(2+)</name>
        <dbReference type="ChEBI" id="CHEBI:18420"/>
    </cofactor>
</comment>
<evidence type="ECO:0000256" key="2">
    <source>
        <dbReference type="ARBA" id="ARBA00022649"/>
    </source>
</evidence>
<evidence type="ECO:0000256" key="4">
    <source>
        <dbReference type="ARBA" id="ARBA00022695"/>
    </source>
</evidence>
<evidence type="ECO:0000256" key="9">
    <source>
        <dbReference type="ARBA" id="ARBA00038276"/>
    </source>
</evidence>